<dbReference type="Pfam" id="PF00353">
    <property type="entry name" value="HemolysinCabind"/>
    <property type="match status" value="2"/>
</dbReference>
<dbReference type="InterPro" id="IPR001343">
    <property type="entry name" value="Hemolysn_Ca-bd"/>
</dbReference>
<proteinExistence type="predicted"/>
<sequence length="455" mass="43432">MASGGVVTVLGASGHIIPVTVNGSQAYSLAKAYQSAVAGASGSGNFFAAEGNGAGVPTAGGSSVNQYVATVGGTYTYPAGYNHFVTETTSHVLIDASAATAGTTLNTLVGIGGATFISGNESGTFIAGGGNNLFLGSGAGTYTIATSDGNDSIFAGTGSTSIYGGTGNNLISLGSGADTVVSDGTDRILASTGSATISLTGTNSTIYGGSGNLVVDDKAGTGTSLAGGSGNALIVGGTNSFYSLNGTSTVFAGTSDTINAAGDTTVYGAGGTSLTQTGSASLTFIGGVGNATVNSGAGAATVFGANGSNITYTGHGMVIAGSGNETLNGSGSTQGFIGFISNQSTAAGDSISGGSGDDTLVAGIGNQTLSGGAGMNQFIIAANGTAGNASITISDFGSSAGNMVQLYGYGANEVAKTLSTAVVSGSNTTVTLSDKSTITFNNVTNLKSGSFIGDA</sequence>
<dbReference type="AlphaFoldDB" id="A0A6M8HHK8"/>
<dbReference type="RefSeq" id="WP_171832782.1">
    <property type="nucleotide sequence ID" value="NZ_CP053708.1"/>
</dbReference>
<dbReference type="GO" id="GO:0005509">
    <property type="term" value="F:calcium ion binding"/>
    <property type="evidence" value="ECO:0007669"/>
    <property type="project" value="InterPro"/>
</dbReference>
<protein>
    <submittedName>
        <fullName evidence="1">Calcium-binding protein</fullName>
    </submittedName>
</protein>
<organism evidence="1 2">
    <name type="scientific">Lichenicola cladoniae</name>
    <dbReference type="NCBI Taxonomy" id="1484109"/>
    <lineage>
        <taxon>Bacteria</taxon>
        <taxon>Pseudomonadati</taxon>
        <taxon>Pseudomonadota</taxon>
        <taxon>Alphaproteobacteria</taxon>
        <taxon>Acetobacterales</taxon>
        <taxon>Acetobacteraceae</taxon>
        <taxon>Lichenicola</taxon>
    </lineage>
</organism>
<dbReference type="EMBL" id="CP053708">
    <property type="protein sequence ID" value="QKE88819.1"/>
    <property type="molecule type" value="Genomic_DNA"/>
</dbReference>
<keyword evidence="2" id="KW-1185">Reference proteome</keyword>
<dbReference type="SUPFAM" id="SSF51120">
    <property type="entry name" value="beta-Roll"/>
    <property type="match status" value="2"/>
</dbReference>
<dbReference type="KEGG" id="lck:HN018_01010"/>
<dbReference type="PRINTS" id="PR00313">
    <property type="entry name" value="CABNDNGRPT"/>
</dbReference>
<dbReference type="Gene3D" id="2.150.10.10">
    <property type="entry name" value="Serralysin-like metalloprotease, C-terminal"/>
    <property type="match status" value="1"/>
</dbReference>
<evidence type="ECO:0000313" key="1">
    <source>
        <dbReference type="EMBL" id="QKE88819.1"/>
    </source>
</evidence>
<accession>A0A6M8HHK8</accession>
<name>A0A6M8HHK8_9PROT</name>
<reference evidence="1 2" key="1">
    <citation type="journal article" date="2014" name="World J. Microbiol. Biotechnol.">
        <title>Biodiversity and physiological characteristics of Antarctic and Arctic lichens-associated bacteria.</title>
        <authorList>
            <person name="Lee Y.M."/>
            <person name="Kim E.H."/>
            <person name="Lee H.K."/>
            <person name="Hong S.G."/>
        </authorList>
    </citation>
    <scope>NUCLEOTIDE SEQUENCE [LARGE SCALE GENOMIC DNA]</scope>
    <source>
        <strain evidence="1 2">PAMC 26569</strain>
    </source>
</reference>
<dbReference type="InterPro" id="IPR011049">
    <property type="entry name" value="Serralysin-like_metalloprot_C"/>
</dbReference>
<gene>
    <name evidence="1" type="ORF">HN018_01010</name>
</gene>
<evidence type="ECO:0000313" key="2">
    <source>
        <dbReference type="Proteomes" id="UP000500767"/>
    </source>
</evidence>
<dbReference type="Proteomes" id="UP000500767">
    <property type="component" value="Chromosome"/>
</dbReference>